<accession>A0A1B9F9F8</accession>
<evidence type="ECO:0000313" key="2">
    <source>
        <dbReference type="Proteomes" id="UP000093080"/>
    </source>
</evidence>
<proteinExistence type="predicted"/>
<keyword evidence="2" id="KW-1185">Reference proteome</keyword>
<evidence type="ECO:0000313" key="1">
    <source>
        <dbReference type="EMBL" id="OCC16556.1"/>
    </source>
</evidence>
<organism evidence="1 2">
    <name type="scientific">Dissulfuribacter thermophilus</name>
    <dbReference type="NCBI Taxonomy" id="1156395"/>
    <lineage>
        <taxon>Bacteria</taxon>
        <taxon>Pseudomonadati</taxon>
        <taxon>Thermodesulfobacteriota</taxon>
        <taxon>Dissulfuribacteria</taxon>
        <taxon>Dissulfuribacterales</taxon>
        <taxon>Dissulfuribacteraceae</taxon>
        <taxon>Dissulfuribacter</taxon>
    </lineage>
</organism>
<dbReference type="EMBL" id="MAGO01000001">
    <property type="protein sequence ID" value="OCC16556.1"/>
    <property type="molecule type" value="Genomic_DNA"/>
</dbReference>
<dbReference type="Proteomes" id="UP000093080">
    <property type="component" value="Unassembled WGS sequence"/>
</dbReference>
<name>A0A1B9F9F8_9BACT</name>
<protein>
    <submittedName>
        <fullName evidence="1">Uncharacterized protein</fullName>
    </submittedName>
</protein>
<reference evidence="1 2" key="1">
    <citation type="submission" date="2016-06" db="EMBL/GenBank/DDBJ databases">
        <title>Respiratory ammonification of nitrate coupled to the oxidation of elemental sulfur in deep-sea autotrophic thermophilic bacteria.</title>
        <authorList>
            <person name="Slobodkina G.B."/>
            <person name="Mardanov A.V."/>
            <person name="Ravin N.V."/>
            <person name="Frolova A.A."/>
            <person name="Viryasiv M.B."/>
            <person name="Chernyh N.A."/>
            <person name="Bonch-Osmolovskaya E.A."/>
            <person name="Slobodkin A.I."/>
        </authorList>
    </citation>
    <scope>NUCLEOTIDE SEQUENCE [LARGE SCALE GENOMIC DNA]</scope>
    <source>
        <strain evidence="1 2">S69</strain>
    </source>
</reference>
<sequence>MEKDVTDVDVVALGILPYIEEALTIEPAPTNKLNSTTKTKRTNVTDIPIMCNGFFS</sequence>
<dbReference type="AlphaFoldDB" id="A0A1B9F9F8"/>
<comment type="caution">
    <text evidence="1">The sequence shown here is derived from an EMBL/GenBank/DDBJ whole genome shotgun (WGS) entry which is preliminary data.</text>
</comment>
<gene>
    <name evidence="1" type="ORF">DBT_0373</name>
</gene>